<dbReference type="SUPFAM" id="SSF52540">
    <property type="entry name" value="P-loop containing nucleoside triphosphate hydrolases"/>
    <property type="match status" value="1"/>
</dbReference>
<dbReference type="Proteomes" id="UP001623661">
    <property type="component" value="Unassembled WGS sequence"/>
</dbReference>
<dbReference type="Gene3D" id="3.40.50.300">
    <property type="entry name" value="P-loop containing nucleotide triphosphate hydrolases"/>
    <property type="match status" value="1"/>
</dbReference>
<organism evidence="1 2">
    <name type="scientific">Candidatus Clostridium radicumherbarum</name>
    <dbReference type="NCBI Taxonomy" id="3381662"/>
    <lineage>
        <taxon>Bacteria</taxon>
        <taxon>Bacillati</taxon>
        <taxon>Bacillota</taxon>
        <taxon>Clostridia</taxon>
        <taxon>Eubacteriales</taxon>
        <taxon>Clostridiaceae</taxon>
        <taxon>Clostridium</taxon>
    </lineage>
</organism>
<comment type="caution">
    <text evidence="1">The sequence shown here is derived from an EMBL/GenBank/DDBJ whole genome shotgun (WGS) entry which is preliminary data.</text>
</comment>
<dbReference type="InterPro" id="IPR027417">
    <property type="entry name" value="P-loop_NTPase"/>
</dbReference>
<dbReference type="EMBL" id="JBJHZY010000001">
    <property type="protein sequence ID" value="MFL0266855.1"/>
    <property type="molecule type" value="Genomic_DNA"/>
</dbReference>
<reference evidence="1 2" key="1">
    <citation type="submission" date="2024-11" db="EMBL/GenBank/DDBJ databases">
        <authorList>
            <person name="Heng Y.C."/>
            <person name="Lim A.C.H."/>
            <person name="Lee J.K.Y."/>
            <person name="Kittelmann S."/>
        </authorList>
    </citation>
    <scope>NUCLEOTIDE SEQUENCE [LARGE SCALE GENOMIC DNA]</scope>
    <source>
        <strain evidence="1 2">WILCCON 0202</strain>
    </source>
</reference>
<accession>A0ABW8TN46</accession>
<dbReference type="RefSeq" id="WP_406763476.1">
    <property type="nucleotide sequence ID" value="NZ_JBJHZY010000001.1"/>
</dbReference>
<keyword evidence="2" id="KW-1185">Reference proteome</keyword>
<evidence type="ECO:0000313" key="1">
    <source>
        <dbReference type="EMBL" id="MFL0266855.1"/>
    </source>
</evidence>
<proteinExistence type="predicted"/>
<protein>
    <submittedName>
        <fullName evidence="1">AAA family ATPase</fullName>
    </submittedName>
</protein>
<evidence type="ECO:0000313" key="2">
    <source>
        <dbReference type="Proteomes" id="UP001623661"/>
    </source>
</evidence>
<dbReference type="Pfam" id="PF13238">
    <property type="entry name" value="AAA_18"/>
    <property type="match status" value="1"/>
</dbReference>
<gene>
    <name evidence="1" type="ORF">ACJDUH_01980</name>
</gene>
<name>A0ABW8TN46_9CLOT</name>
<sequence>MSKKLIIINGTMGVGKTATSKELNKKLNNSVWLDGDWCWMMNPFIVNDENKDMVIKNITYLLRNFLTNSSFEYVIFNWVIHYENIFDIVLQPLSDLEFEVLKITLLCSEKTLKKRILNDAKLNLRDGEELSTSLERLELYKNMNTVKIDTTNISINQTVDKILKIVRPHSYL</sequence>